<evidence type="ECO:0000313" key="3">
    <source>
        <dbReference type="EMBL" id="MDL9981377.1"/>
    </source>
</evidence>
<dbReference type="InterPro" id="IPR003494">
    <property type="entry name" value="SHS2_FtsA"/>
</dbReference>
<evidence type="ECO:0000256" key="1">
    <source>
        <dbReference type="SAM" id="MobiDB-lite"/>
    </source>
</evidence>
<accession>A0ABT7N3U8</accession>
<gene>
    <name evidence="3" type="primary">pilM</name>
    <name evidence="3" type="ORF">QSV35_18760</name>
</gene>
<name>A0ABT7N3U8_9MICO</name>
<feature type="domain" description="SHS2" evidence="2">
    <location>
        <begin position="5"/>
        <end position="167"/>
    </location>
</feature>
<dbReference type="InterPro" id="IPR043129">
    <property type="entry name" value="ATPase_NBD"/>
</dbReference>
<dbReference type="SMART" id="SM00842">
    <property type="entry name" value="FtsA"/>
    <property type="match status" value="1"/>
</dbReference>
<reference evidence="3 4" key="1">
    <citation type="submission" date="2023-06" db="EMBL/GenBank/DDBJ databases">
        <title>Microbacterium sp. nov., isolated from a waste landfill.</title>
        <authorList>
            <person name="Wen W."/>
        </authorList>
    </citation>
    <scope>NUCLEOTIDE SEQUENCE [LARGE SCALE GENOMIC DNA]</scope>
    <source>
        <strain evidence="3 4">ASV49</strain>
    </source>
</reference>
<protein>
    <submittedName>
        <fullName evidence="3">Pilus assembly protein PilM</fullName>
    </submittedName>
</protein>
<dbReference type="Pfam" id="PF11104">
    <property type="entry name" value="PilM_2"/>
    <property type="match status" value="1"/>
</dbReference>
<dbReference type="EMBL" id="JASXSZ010000008">
    <property type="protein sequence ID" value="MDL9981377.1"/>
    <property type="molecule type" value="Genomic_DNA"/>
</dbReference>
<feature type="region of interest" description="Disordered" evidence="1">
    <location>
        <begin position="259"/>
        <end position="295"/>
    </location>
</feature>
<comment type="caution">
    <text evidence="3">The sequence shown here is derived from an EMBL/GenBank/DDBJ whole genome shotgun (WGS) entry which is preliminary data.</text>
</comment>
<organism evidence="3 4">
    <name type="scientific">Microbacterium candidum</name>
    <dbReference type="NCBI Taxonomy" id="3041922"/>
    <lineage>
        <taxon>Bacteria</taxon>
        <taxon>Bacillati</taxon>
        <taxon>Actinomycetota</taxon>
        <taxon>Actinomycetes</taxon>
        <taxon>Micrococcales</taxon>
        <taxon>Microbacteriaceae</taxon>
        <taxon>Microbacterium</taxon>
    </lineage>
</organism>
<dbReference type="InterPro" id="IPR050696">
    <property type="entry name" value="FtsA/MreB"/>
</dbReference>
<evidence type="ECO:0000313" key="4">
    <source>
        <dbReference type="Proteomes" id="UP001235064"/>
    </source>
</evidence>
<dbReference type="RefSeq" id="WP_286290469.1">
    <property type="nucleotide sequence ID" value="NZ_JASXSZ010000008.1"/>
</dbReference>
<dbReference type="InterPro" id="IPR005883">
    <property type="entry name" value="PilM"/>
</dbReference>
<dbReference type="PANTHER" id="PTHR32432:SF3">
    <property type="entry name" value="ETHANOLAMINE UTILIZATION PROTEIN EUTJ"/>
    <property type="match status" value="1"/>
</dbReference>
<dbReference type="Gene3D" id="3.30.420.40">
    <property type="match status" value="1"/>
</dbReference>
<sequence length="381" mass="38637">MAKTAVGIEITEESVRAVEVVHGRKPIVTAFGEVPLPPETARDSEVIDQGAVAVAVRQLWSGAGIKARDVTLGVASRRILVREYSTQAMRPDLLKQALPYQVQDLLPVPVSQAVLDFYPLGQEGDQVNGLLVAAVSETIEQIISTLGRAKLRVVGVDLTAFGLARASAVIANAGAAVAMVHIGDHTTQVVVARGGVPYFVRLIPVDVPTAAATRAAAAARGQQVPMPAPPANGPSTGSGTGNGDELEAMFAMAPAGDPQATGAATGEVPTVPMSTSGILPRTRGQARGTGPDPSINDVVARVRSTLAFYSGRDGALPLAGVIISGAGAAVPGMAGALAAAIDIPIHAVGVDAIAQIRGAVPAGELALNLVSTVGIALGEDR</sequence>
<dbReference type="Proteomes" id="UP001235064">
    <property type="component" value="Unassembled WGS sequence"/>
</dbReference>
<proteinExistence type="predicted"/>
<dbReference type="PANTHER" id="PTHR32432">
    <property type="entry name" value="CELL DIVISION PROTEIN FTSA-RELATED"/>
    <property type="match status" value="1"/>
</dbReference>
<feature type="region of interest" description="Disordered" evidence="1">
    <location>
        <begin position="218"/>
        <end position="242"/>
    </location>
</feature>
<keyword evidence="4" id="KW-1185">Reference proteome</keyword>
<dbReference type="SUPFAM" id="SSF53067">
    <property type="entry name" value="Actin-like ATPase domain"/>
    <property type="match status" value="1"/>
</dbReference>
<evidence type="ECO:0000259" key="2">
    <source>
        <dbReference type="SMART" id="SM00842"/>
    </source>
</evidence>